<evidence type="ECO:0000256" key="3">
    <source>
        <dbReference type="ARBA" id="ARBA00022574"/>
    </source>
</evidence>
<dbReference type="Proteomes" id="UP000277204">
    <property type="component" value="Unassembled WGS sequence"/>
</dbReference>
<dbReference type="InterPro" id="IPR045161">
    <property type="entry name" value="Utp18"/>
</dbReference>
<keyword evidence="5" id="KW-0539">Nucleus</keyword>
<feature type="transmembrane region" description="Helical" evidence="6">
    <location>
        <begin position="7"/>
        <end position="30"/>
    </location>
</feature>
<organism evidence="7 8">
    <name type="scientific">Schistosoma margrebowiei</name>
    <dbReference type="NCBI Taxonomy" id="48269"/>
    <lineage>
        <taxon>Eukaryota</taxon>
        <taxon>Metazoa</taxon>
        <taxon>Spiralia</taxon>
        <taxon>Lophotrochozoa</taxon>
        <taxon>Platyhelminthes</taxon>
        <taxon>Trematoda</taxon>
        <taxon>Digenea</taxon>
        <taxon>Strigeidida</taxon>
        <taxon>Schistosomatoidea</taxon>
        <taxon>Schistosomatidae</taxon>
        <taxon>Schistosoma</taxon>
    </lineage>
</organism>
<dbReference type="PANTHER" id="PTHR18359:SF0">
    <property type="entry name" value="U3 SMALL NUCLEOLAR RNA-ASSOCIATED PROTEIN 18 HOMOLOG"/>
    <property type="match status" value="1"/>
</dbReference>
<gene>
    <name evidence="7" type="ORF">SMRZ_LOCUS10406</name>
</gene>
<dbReference type="EMBL" id="UZAI01005364">
    <property type="protein sequence ID" value="VDO90217.1"/>
    <property type="molecule type" value="Genomic_DNA"/>
</dbReference>
<evidence type="ECO:0000313" key="8">
    <source>
        <dbReference type="Proteomes" id="UP000277204"/>
    </source>
</evidence>
<name>A0A3P8A111_9TREM</name>
<evidence type="ECO:0000256" key="2">
    <source>
        <dbReference type="ARBA" id="ARBA00022552"/>
    </source>
</evidence>
<dbReference type="InterPro" id="IPR036322">
    <property type="entry name" value="WD40_repeat_dom_sf"/>
</dbReference>
<dbReference type="SUPFAM" id="SSF50978">
    <property type="entry name" value="WD40 repeat-like"/>
    <property type="match status" value="1"/>
</dbReference>
<dbReference type="GO" id="GO:0032040">
    <property type="term" value="C:small-subunit processome"/>
    <property type="evidence" value="ECO:0007669"/>
    <property type="project" value="TreeGrafter"/>
</dbReference>
<evidence type="ECO:0000313" key="7">
    <source>
        <dbReference type="EMBL" id="VDO90217.1"/>
    </source>
</evidence>
<keyword evidence="8" id="KW-1185">Reference proteome</keyword>
<keyword evidence="6" id="KW-1133">Transmembrane helix</keyword>
<evidence type="ECO:0000256" key="4">
    <source>
        <dbReference type="ARBA" id="ARBA00022737"/>
    </source>
</evidence>
<dbReference type="InterPro" id="IPR015943">
    <property type="entry name" value="WD40/YVTN_repeat-like_dom_sf"/>
</dbReference>
<proteinExistence type="predicted"/>
<reference evidence="7 8" key="1">
    <citation type="submission" date="2018-11" db="EMBL/GenBank/DDBJ databases">
        <authorList>
            <consortium name="Pathogen Informatics"/>
        </authorList>
    </citation>
    <scope>NUCLEOTIDE SEQUENCE [LARGE SCALE GENOMIC DNA]</scope>
    <source>
        <strain evidence="7 8">Zambia</strain>
    </source>
</reference>
<dbReference type="Gene3D" id="2.130.10.10">
    <property type="entry name" value="YVTN repeat-like/Quinoprotein amine dehydrogenase"/>
    <property type="match status" value="1"/>
</dbReference>
<dbReference type="GO" id="GO:0006364">
    <property type="term" value="P:rRNA processing"/>
    <property type="evidence" value="ECO:0007669"/>
    <property type="project" value="UniProtKB-KW"/>
</dbReference>
<accession>A0A3P8A111</accession>
<protein>
    <submittedName>
        <fullName evidence="7">Uncharacterized protein</fullName>
    </submittedName>
</protein>
<evidence type="ECO:0000256" key="6">
    <source>
        <dbReference type="SAM" id="Phobius"/>
    </source>
</evidence>
<feature type="transmembrane region" description="Helical" evidence="6">
    <location>
        <begin position="36"/>
        <end position="54"/>
    </location>
</feature>
<evidence type="ECO:0000256" key="5">
    <source>
        <dbReference type="ARBA" id="ARBA00023242"/>
    </source>
</evidence>
<evidence type="ECO:0000256" key="1">
    <source>
        <dbReference type="ARBA" id="ARBA00004604"/>
    </source>
</evidence>
<dbReference type="PANTHER" id="PTHR18359">
    <property type="entry name" value="WD-REPEAT PROTEIN-RELATED"/>
    <property type="match status" value="1"/>
</dbReference>
<dbReference type="AlphaFoldDB" id="A0A3P8A111"/>
<dbReference type="GO" id="GO:0034388">
    <property type="term" value="C:Pwp2p-containing subcomplex of 90S preribosome"/>
    <property type="evidence" value="ECO:0007669"/>
    <property type="project" value="TreeGrafter"/>
</dbReference>
<keyword evidence="6" id="KW-0472">Membrane</keyword>
<keyword evidence="3" id="KW-0853">WD repeat</keyword>
<sequence>MKRSFLVIDGITIILFGSLTSSNTIIIYLYTRKFCFIFYYYYSFTYHTFYVLLFNRADSGYVNVYKWSSTMNTENPLPDKAIGNLVTGVNSLCFHPSNEILCLYDVNESIIFENFPARVGTLNKPTSIGFSPGGRFLCVGQCNGRAALYALSHYSDY</sequence>
<keyword evidence="4" id="KW-0677">Repeat</keyword>
<comment type="subcellular location">
    <subcellularLocation>
        <location evidence="1">Nucleus</location>
        <location evidence="1">Nucleolus</location>
    </subcellularLocation>
</comment>
<keyword evidence="6" id="KW-0812">Transmembrane</keyword>
<keyword evidence="2" id="KW-0698">rRNA processing</keyword>